<evidence type="ECO:0000313" key="1">
    <source>
        <dbReference type="EMBL" id="KAK3425135.1"/>
    </source>
</evidence>
<accession>A0ACC3KG84</accession>
<organism evidence="1 2">
    <name type="scientific">Eucalyptus grandis</name>
    <name type="common">Flooded gum</name>
    <dbReference type="NCBI Taxonomy" id="71139"/>
    <lineage>
        <taxon>Eukaryota</taxon>
        <taxon>Viridiplantae</taxon>
        <taxon>Streptophyta</taxon>
        <taxon>Embryophyta</taxon>
        <taxon>Tracheophyta</taxon>
        <taxon>Spermatophyta</taxon>
        <taxon>Magnoliopsida</taxon>
        <taxon>eudicotyledons</taxon>
        <taxon>Gunneridae</taxon>
        <taxon>Pentapetalae</taxon>
        <taxon>rosids</taxon>
        <taxon>malvids</taxon>
        <taxon>Myrtales</taxon>
        <taxon>Myrtaceae</taxon>
        <taxon>Myrtoideae</taxon>
        <taxon>Eucalypteae</taxon>
        <taxon>Eucalyptus</taxon>
    </lineage>
</organism>
<reference evidence="1 2" key="1">
    <citation type="journal article" date="2014" name="Nature">
        <title>The genome of Eucalyptus grandis.</title>
        <authorList>
            <person name="Myburg A.A."/>
            <person name="Grattapaglia D."/>
            <person name="Tuskan G.A."/>
            <person name="Hellsten U."/>
            <person name="Hayes R.D."/>
            <person name="Grimwood J."/>
            <person name="Jenkins J."/>
            <person name="Lindquist E."/>
            <person name="Tice H."/>
            <person name="Bauer D."/>
            <person name="Goodstein D.M."/>
            <person name="Dubchak I."/>
            <person name="Poliakov A."/>
            <person name="Mizrachi E."/>
            <person name="Kullan A.R."/>
            <person name="Hussey S.G."/>
            <person name="Pinard D."/>
            <person name="van der Merwe K."/>
            <person name="Singh P."/>
            <person name="van Jaarsveld I."/>
            <person name="Silva-Junior O.B."/>
            <person name="Togawa R.C."/>
            <person name="Pappas M.R."/>
            <person name="Faria D.A."/>
            <person name="Sansaloni C.P."/>
            <person name="Petroli C.D."/>
            <person name="Yang X."/>
            <person name="Ranjan P."/>
            <person name="Tschaplinski T.J."/>
            <person name="Ye C.Y."/>
            <person name="Li T."/>
            <person name="Sterck L."/>
            <person name="Vanneste K."/>
            <person name="Murat F."/>
            <person name="Soler M."/>
            <person name="Clemente H.S."/>
            <person name="Saidi N."/>
            <person name="Cassan-Wang H."/>
            <person name="Dunand C."/>
            <person name="Hefer C.A."/>
            <person name="Bornberg-Bauer E."/>
            <person name="Kersting A.R."/>
            <person name="Vining K."/>
            <person name="Amarasinghe V."/>
            <person name="Ranik M."/>
            <person name="Naithani S."/>
            <person name="Elser J."/>
            <person name="Boyd A.E."/>
            <person name="Liston A."/>
            <person name="Spatafora J.W."/>
            <person name="Dharmwardhana P."/>
            <person name="Raja R."/>
            <person name="Sullivan C."/>
            <person name="Romanel E."/>
            <person name="Alves-Ferreira M."/>
            <person name="Kulheim C."/>
            <person name="Foley W."/>
            <person name="Carocha V."/>
            <person name="Paiva J."/>
            <person name="Kudrna D."/>
            <person name="Brommonschenkel S.H."/>
            <person name="Pasquali G."/>
            <person name="Byrne M."/>
            <person name="Rigault P."/>
            <person name="Tibbits J."/>
            <person name="Spokevicius A."/>
            <person name="Jones R.C."/>
            <person name="Steane D.A."/>
            <person name="Vaillancourt R.E."/>
            <person name="Potts B.M."/>
            <person name="Joubert F."/>
            <person name="Barry K."/>
            <person name="Pappas G.J."/>
            <person name="Strauss S.H."/>
            <person name="Jaiswal P."/>
            <person name="Grima-Pettenati J."/>
            <person name="Salse J."/>
            <person name="Van de Peer Y."/>
            <person name="Rokhsar D.S."/>
            <person name="Schmutz J."/>
        </authorList>
    </citation>
    <scope>NUCLEOTIDE SEQUENCE [LARGE SCALE GENOMIC DNA]</scope>
    <source>
        <strain evidence="2">cv. BRASUZ1</strain>
        <tissue evidence="1">Leaf extractions</tissue>
    </source>
</reference>
<gene>
    <name evidence="1" type="ORF">EUGRSUZ_F01915</name>
</gene>
<protein>
    <submittedName>
        <fullName evidence="1">Uncharacterized protein</fullName>
    </submittedName>
</protein>
<evidence type="ECO:0000313" key="2">
    <source>
        <dbReference type="Proteomes" id="UP000030711"/>
    </source>
</evidence>
<sequence length="609" mass="67337">MCEHQCGHVTVPYPFGLQTGCVRSPDFLLNCTNTEGSGLQLMLGNLTIRKISPRGSTMVVSLPEAYKCYNQNGTLANESNSVVIDLSPHPRYRFSETLNKLTVLGCDTMAVVANSGGTLGGGCISYCGNNGFMHHRKSLRQRRSPLMARNNAIVELKLDQERDTERKCKNTDGSYKCDCPIGKKKSKNKGHCQINRGGIAGGGHESRNPLLKLIRPHPNPLENVRIRTPHLPVGRVALNPSAIAVSVFGMTVTASVSVTMRLRLRKINFIRNGGELMKQRKVQIFTEAELAKATNNYNDSNKLNDDHSSSVYGGIIARDTVVVVKKPKDEHKSIIRQDFQDELEFLMGRSHKNMVKLKGICLETEIPLLVYEYIPNGTLFQHIHQNTSTILKSWEDHFRIATQAAHALDYMHSSAKPPIVHGNIKSMNILLDKKNSVKISDFGTSVLISPEHRHIIATQKKDLLGYIDPEYLVTGMLTTQSDVYSFGVVLVELLTRKKLYVTESGESINTIHHFISSVEGDTLSNVINFEGASEGEMEKIRTVAKIAVRCLDQSGANRPAMSDVAQQLANVNPSSTIEEENDETEREVDAEELSSCLSCLGMDSASSCI</sequence>
<proteinExistence type="predicted"/>
<comment type="caution">
    <text evidence="1">The sequence shown here is derived from an EMBL/GenBank/DDBJ whole genome shotgun (WGS) entry which is preliminary data.</text>
</comment>
<dbReference type="Proteomes" id="UP000030711">
    <property type="component" value="Chromosome 6"/>
</dbReference>
<keyword evidence="2" id="KW-1185">Reference proteome</keyword>
<name>A0ACC3KG84_EUCGR</name>
<dbReference type="EMBL" id="CM064440">
    <property type="protein sequence ID" value="KAK3425135.1"/>
    <property type="molecule type" value="Genomic_DNA"/>
</dbReference>